<dbReference type="AlphaFoldDB" id="A0A251UFX4"/>
<name>A0A251UFX4_HELAN</name>
<keyword evidence="3" id="KW-1185">Reference proteome</keyword>
<protein>
    <submittedName>
        <fullName evidence="2">Uncharacterized protein</fullName>
    </submittedName>
</protein>
<gene>
    <name evidence="2" type="ORF">HannXRQ_Chr07g0201471</name>
    <name evidence="1" type="ORF">HanXRQr2_Chr07g0310811</name>
</gene>
<proteinExistence type="predicted"/>
<organism evidence="2 3">
    <name type="scientific">Helianthus annuus</name>
    <name type="common">Common sunflower</name>
    <dbReference type="NCBI Taxonomy" id="4232"/>
    <lineage>
        <taxon>Eukaryota</taxon>
        <taxon>Viridiplantae</taxon>
        <taxon>Streptophyta</taxon>
        <taxon>Embryophyta</taxon>
        <taxon>Tracheophyta</taxon>
        <taxon>Spermatophyta</taxon>
        <taxon>Magnoliopsida</taxon>
        <taxon>eudicotyledons</taxon>
        <taxon>Gunneridae</taxon>
        <taxon>Pentapetalae</taxon>
        <taxon>asterids</taxon>
        <taxon>campanulids</taxon>
        <taxon>Asterales</taxon>
        <taxon>Asteraceae</taxon>
        <taxon>Asteroideae</taxon>
        <taxon>Heliantheae alliance</taxon>
        <taxon>Heliantheae</taxon>
        <taxon>Helianthus</taxon>
    </lineage>
</organism>
<dbReference type="Proteomes" id="UP000215914">
    <property type="component" value="Chromosome 7"/>
</dbReference>
<reference evidence="2" key="2">
    <citation type="submission" date="2017-02" db="EMBL/GenBank/DDBJ databases">
        <title>Sunflower complete genome.</title>
        <authorList>
            <person name="Langlade N."/>
            <person name="Munos S."/>
        </authorList>
    </citation>
    <scope>NUCLEOTIDE SEQUENCE [LARGE SCALE GENOMIC DNA]</scope>
    <source>
        <tissue evidence="2">Leaves</tissue>
    </source>
</reference>
<reference evidence="1" key="3">
    <citation type="submission" date="2020-06" db="EMBL/GenBank/DDBJ databases">
        <title>Helianthus annuus Genome sequencing and assembly Release 2.</title>
        <authorList>
            <person name="Gouzy J."/>
            <person name="Langlade N."/>
            <person name="Munos S."/>
        </authorList>
    </citation>
    <scope>NUCLEOTIDE SEQUENCE</scope>
    <source>
        <tissue evidence="1">Leaves</tissue>
    </source>
</reference>
<evidence type="ECO:0000313" key="1">
    <source>
        <dbReference type="EMBL" id="KAF5799987.1"/>
    </source>
</evidence>
<evidence type="ECO:0000313" key="3">
    <source>
        <dbReference type="Proteomes" id="UP000215914"/>
    </source>
</evidence>
<evidence type="ECO:0000313" key="2">
    <source>
        <dbReference type="EMBL" id="OTG21191.1"/>
    </source>
</evidence>
<accession>A0A251UFX4</accession>
<dbReference type="Gramene" id="mRNA:HanXRQr2_Chr07g0310811">
    <property type="protein sequence ID" value="CDS:HanXRQr2_Chr07g0310811.1"/>
    <property type="gene ID" value="HanXRQr2_Chr07g0310811"/>
</dbReference>
<dbReference type="InParanoid" id="A0A251UFX4"/>
<dbReference type="EMBL" id="MNCJ02000322">
    <property type="protein sequence ID" value="KAF5799987.1"/>
    <property type="molecule type" value="Genomic_DNA"/>
</dbReference>
<dbReference type="EMBL" id="CM007896">
    <property type="protein sequence ID" value="OTG21191.1"/>
    <property type="molecule type" value="Genomic_DNA"/>
</dbReference>
<reference evidence="1 3" key="1">
    <citation type="journal article" date="2017" name="Nature">
        <title>The sunflower genome provides insights into oil metabolism, flowering and Asterid evolution.</title>
        <authorList>
            <person name="Badouin H."/>
            <person name="Gouzy J."/>
            <person name="Grassa C.J."/>
            <person name="Murat F."/>
            <person name="Staton S.E."/>
            <person name="Cottret L."/>
            <person name="Lelandais-Briere C."/>
            <person name="Owens G.L."/>
            <person name="Carrere S."/>
            <person name="Mayjonade B."/>
            <person name="Legrand L."/>
            <person name="Gill N."/>
            <person name="Kane N.C."/>
            <person name="Bowers J.E."/>
            <person name="Hubner S."/>
            <person name="Bellec A."/>
            <person name="Berard A."/>
            <person name="Berges H."/>
            <person name="Blanchet N."/>
            <person name="Boniface M.C."/>
            <person name="Brunel D."/>
            <person name="Catrice O."/>
            <person name="Chaidir N."/>
            <person name="Claudel C."/>
            <person name="Donnadieu C."/>
            <person name="Faraut T."/>
            <person name="Fievet G."/>
            <person name="Helmstetter N."/>
            <person name="King M."/>
            <person name="Knapp S.J."/>
            <person name="Lai Z."/>
            <person name="Le Paslier M.C."/>
            <person name="Lippi Y."/>
            <person name="Lorenzon L."/>
            <person name="Mandel J.R."/>
            <person name="Marage G."/>
            <person name="Marchand G."/>
            <person name="Marquand E."/>
            <person name="Bret-Mestries E."/>
            <person name="Morien E."/>
            <person name="Nambeesan S."/>
            <person name="Nguyen T."/>
            <person name="Pegot-Espagnet P."/>
            <person name="Pouilly N."/>
            <person name="Raftis F."/>
            <person name="Sallet E."/>
            <person name="Schiex T."/>
            <person name="Thomas J."/>
            <person name="Vandecasteele C."/>
            <person name="Vares D."/>
            <person name="Vear F."/>
            <person name="Vautrin S."/>
            <person name="Crespi M."/>
            <person name="Mangin B."/>
            <person name="Burke J.M."/>
            <person name="Salse J."/>
            <person name="Munos S."/>
            <person name="Vincourt P."/>
            <person name="Rieseberg L.H."/>
            <person name="Langlade N.B."/>
        </authorList>
    </citation>
    <scope>NUCLEOTIDE SEQUENCE [LARGE SCALE GENOMIC DNA]</scope>
    <source>
        <strain evidence="3">cv. SF193</strain>
        <tissue evidence="1">Leaves</tissue>
    </source>
</reference>
<sequence>MCSFLGSTFSWPCSSQPQIAFLEGEVRVRFSFSFNFFQVITYQWSSPFFITLSSSLFRLREETRSLKKT</sequence>